<dbReference type="InterPro" id="IPR001757">
    <property type="entry name" value="P_typ_ATPase"/>
</dbReference>
<dbReference type="PANTHER" id="PTHR48085:SF5">
    <property type="entry name" value="CADMIUM_ZINC-TRANSPORTING ATPASE HMA4-RELATED"/>
    <property type="match status" value="1"/>
</dbReference>
<keyword evidence="14" id="KW-1003">Cell membrane</keyword>
<evidence type="ECO:0000256" key="10">
    <source>
        <dbReference type="ARBA" id="ARBA00023065"/>
    </source>
</evidence>
<reference evidence="16 17" key="1">
    <citation type="submission" date="2019-11" db="EMBL/GenBank/DDBJ databases">
        <title>Bacillus lacus genome.</title>
        <authorList>
            <person name="Allen C.J."/>
            <person name="Newman J.D."/>
        </authorList>
    </citation>
    <scope>NUCLEOTIDE SEQUENCE [LARGE SCALE GENOMIC DNA]</scope>
    <source>
        <strain evidence="16 17">KCTC 33946</strain>
    </source>
</reference>
<accession>A0A7X2M086</accession>
<comment type="caution">
    <text evidence="16">The sequence shown here is derived from an EMBL/GenBank/DDBJ whole genome shotgun (WGS) entry which is preliminary data.</text>
</comment>
<comment type="similarity">
    <text evidence="2 14">Belongs to the cation transport ATPase (P-type) (TC 3.A.3) family. Type IB subfamily.</text>
</comment>
<dbReference type="PRINTS" id="PR00119">
    <property type="entry name" value="CATATPASE"/>
</dbReference>
<evidence type="ECO:0000256" key="3">
    <source>
        <dbReference type="ARBA" id="ARBA00022448"/>
    </source>
</evidence>
<proteinExistence type="inferred from homology"/>
<dbReference type="Gene3D" id="3.40.1110.10">
    <property type="entry name" value="Calcium-transporting ATPase, cytoplasmic domain N"/>
    <property type="match status" value="1"/>
</dbReference>
<dbReference type="InterPro" id="IPR044492">
    <property type="entry name" value="P_typ_ATPase_HD_dom"/>
</dbReference>
<dbReference type="GO" id="GO:0005886">
    <property type="term" value="C:plasma membrane"/>
    <property type="evidence" value="ECO:0007669"/>
    <property type="project" value="UniProtKB-SubCell"/>
</dbReference>
<dbReference type="OrthoDB" id="9813266at2"/>
<evidence type="ECO:0000256" key="13">
    <source>
        <dbReference type="ARBA" id="ARBA00049338"/>
    </source>
</evidence>
<dbReference type="EMBL" id="WKKI01000046">
    <property type="protein sequence ID" value="MRX73808.1"/>
    <property type="molecule type" value="Genomic_DNA"/>
</dbReference>
<evidence type="ECO:0000256" key="12">
    <source>
        <dbReference type="ARBA" id="ARBA00039103"/>
    </source>
</evidence>
<keyword evidence="14" id="KW-0547">Nucleotide-binding</keyword>
<comment type="subcellular location">
    <subcellularLocation>
        <location evidence="14">Cell membrane</location>
    </subcellularLocation>
    <subcellularLocation>
        <location evidence="1">Membrane</location>
        <topology evidence="1">Multi-pass membrane protein</topology>
    </subcellularLocation>
</comment>
<dbReference type="SUPFAM" id="SSF81653">
    <property type="entry name" value="Calcium ATPase, transduction domain A"/>
    <property type="match status" value="1"/>
</dbReference>
<keyword evidence="16" id="KW-0378">Hydrolase</keyword>
<dbReference type="PANTHER" id="PTHR48085">
    <property type="entry name" value="CADMIUM/ZINC-TRANSPORTING ATPASE HMA2-RELATED"/>
    <property type="match status" value="1"/>
</dbReference>
<dbReference type="InterPro" id="IPR059000">
    <property type="entry name" value="ATPase_P-type_domA"/>
</dbReference>
<dbReference type="PROSITE" id="PS00154">
    <property type="entry name" value="ATPASE_E1_E2"/>
    <property type="match status" value="1"/>
</dbReference>
<dbReference type="Gene3D" id="3.40.50.1000">
    <property type="entry name" value="HAD superfamily/HAD-like"/>
    <property type="match status" value="1"/>
</dbReference>
<dbReference type="SFLD" id="SFLDF00027">
    <property type="entry name" value="p-type_atpase"/>
    <property type="match status" value="1"/>
</dbReference>
<dbReference type="RefSeq" id="WP_154309269.1">
    <property type="nucleotide sequence ID" value="NZ_WKKI01000046.1"/>
</dbReference>
<evidence type="ECO:0000256" key="9">
    <source>
        <dbReference type="ARBA" id="ARBA00022989"/>
    </source>
</evidence>
<dbReference type="Pfam" id="PF00122">
    <property type="entry name" value="E1-E2_ATPase"/>
    <property type="match status" value="1"/>
</dbReference>
<evidence type="ECO:0000313" key="17">
    <source>
        <dbReference type="Proteomes" id="UP000448867"/>
    </source>
</evidence>
<dbReference type="InterPro" id="IPR018303">
    <property type="entry name" value="ATPase_P-typ_P_site"/>
</dbReference>
<dbReference type="InterPro" id="IPR023298">
    <property type="entry name" value="ATPase_P-typ_TM_dom_sf"/>
</dbReference>
<dbReference type="NCBIfam" id="TIGR01512">
    <property type="entry name" value="ATPase-IB2_Cd"/>
    <property type="match status" value="1"/>
</dbReference>
<keyword evidence="4" id="KW-0104">Cadmium</keyword>
<dbReference type="InterPro" id="IPR023299">
    <property type="entry name" value="ATPase_P-typ_cyto_dom_N"/>
</dbReference>
<dbReference type="GO" id="GO:0005524">
    <property type="term" value="F:ATP binding"/>
    <property type="evidence" value="ECO:0007669"/>
    <property type="project" value="UniProtKB-UniRule"/>
</dbReference>
<dbReference type="AlphaFoldDB" id="A0A7X2M086"/>
<keyword evidence="11 14" id="KW-0472">Membrane</keyword>
<evidence type="ECO:0000313" key="16">
    <source>
        <dbReference type="EMBL" id="MRX73808.1"/>
    </source>
</evidence>
<dbReference type="NCBIfam" id="TIGR01494">
    <property type="entry name" value="ATPase_P-type"/>
    <property type="match status" value="1"/>
</dbReference>
<comment type="catalytic activity">
    <reaction evidence="13">
        <text>Cd(2+)(in) + ATP + H2O = Cd(2+)(out) + ADP + phosphate + H(+)</text>
        <dbReference type="Rhea" id="RHEA:12132"/>
        <dbReference type="ChEBI" id="CHEBI:15377"/>
        <dbReference type="ChEBI" id="CHEBI:15378"/>
        <dbReference type="ChEBI" id="CHEBI:30616"/>
        <dbReference type="ChEBI" id="CHEBI:43474"/>
        <dbReference type="ChEBI" id="CHEBI:48775"/>
        <dbReference type="ChEBI" id="CHEBI:456216"/>
        <dbReference type="EC" id="7.2.2.21"/>
    </reaction>
</comment>
<protein>
    <recommendedName>
        <fullName evidence="12">Cd(2+)-exporting ATPase</fullName>
        <ecNumber evidence="12">7.2.2.21</ecNumber>
    </recommendedName>
</protein>
<keyword evidence="17" id="KW-1185">Reference proteome</keyword>
<dbReference type="EC" id="7.2.2.21" evidence="12"/>
<dbReference type="SFLD" id="SFLDS00003">
    <property type="entry name" value="Haloacid_Dehalogenase"/>
    <property type="match status" value="1"/>
</dbReference>
<dbReference type="InterPro" id="IPR008250">
    <property type="entry name" value="ATPase_P-typ_transduc_dom_A_sf"/>
</dbReference>
<keyword evidence="3" id="KW-0813">Transport</keyword>
<dbReference type="Proteomes" id="UP000448867">
    <property type="component" value="Unassembled WGS sequence"/>
</dbReference>
<feature type="transmembrane region" description="Helical" evidence="14">
    <location>
        <begin position="313"/>
        <end position="332"/>
    </location>
</feature>
<evidence type="ECO:0000259" key="15">
    <source>
        <dbReference type="Pfam" id="PF00122"/>
    </source>
</evidence>
<dbReference type="SFLD" id="SFLDG00002">
    <property type="entry name" value="C1.7:_P-type_atpase_like"/>
    <property type="match status" value="1"/>
</dbReference>
<dbReference type="InterPro" id="IPR023214">
    <property type="entry name" value="HAD_sf"/>
</dbReference>
<evidence type="ECO:0000256" key="11">
    <source>
        <dbReference type="ARBA" id="ARBA00023136"/>
    </source>
</evidence>
<evidence type="ECO:0000256" key="4">
    <source>
        <dbReference type="ARBA" id="ARBA00022539"/>
    </source>
</evidence>
<dbReference type="GO" id="GO:0046872">
    <property type="term" value="F:metal ion binding"/>
    <property type="evidence" value="ECO:0007669"/>
    <property type="project" value="UniProtKB-KW"/>
</dbReference>
<evidence type="ECO:0000256" key="2">
    <source>
        <dbReference type="ARBA" id="ARBA00006024"/>
    </source>
</evidence>
<feature type="transmembrane region" description="Helical" evidence="14">
    <location>
        <begin position="338"/>
        <end position="360"/>
    </location>
</feature>
<organism evidence="16 17">
    <name type="scientific">Metabacillus lacus</name>
    <dbReference type="NCBI Taxonomy" id="1983721"/>
    <lineage>
        <taxon>Bacteria</taxon>
        <taxon>Bacillati</taxon>
        <taxon>Bacillota</taxon>
        <taxon>Bacilli</taxon>
        <taxon>Bacillales</taxon>
        <taxon>Bacillaceae</taxon>
        <taxon>Metabacillus</taxon>
    </lineage>
</organism>
<sequence>MINSVKIVHGLPGRSRLTLKSSMRPVLIECLFREMSGVYSAIYNEVTGSLILSHDCKLSLKKISLFIKRYLMTKVKNEKKAWSQYLSIVVCTGVLLTGWYVSRNPLFKMWEPIVHNAAIAATLLTSIDVFRDGGLHVLKKHKPNANTLTASSILAAIYIGNPASALVITVMSAVSELLTQHTTEKTRNYIRSVLQLNTQYAWRINPKGEEEKVEAKKVMVSDFIKVYVGEKVPVDGRVTAGAGVVDESCITGEYMAKQVASSFKVYAGSILQSGELTIEAEKVGDDTAISRILHLLEDAQEKRAPIQNMTDAVAEKMVPVSFGLALLTFLFTKNINRALSMLVIDFVCGIKLSTATALYASIGKAAKKGAIVKGSNYIESMSKLKTVILDKTGTITEGLPIVQDVQAYNGFTSEQVLKFAAVAEKNSSHPIADAILKKAKDCGIIIPNRDQNSQLRTFIGKGIGADLDGKQIFVGSLRFMQEMKVNVEQLLHKIDIEDHAVYVAYNSSLIGAISIIDKIRSGMNTTVQHLRQQGIQEIVMLTGDKRVVARETANRLGLDWYHAEALPGEKADFVKKYGQRHTVMMVGDGINDAPALAHAQIGVTMGSKRTDIASEASDIIITADNPAIIPELVGLSKLTMAKIKQNFIATFLINGAAILLGALGMITPVWGAAVHNAATIGVVLNSAALLWKGDKRSGTKILYPA</sequence>
<keyword evidence="14" id="KW-0067">ATP-binding</keyword>
<evidence type="ECO:0000256" key="1">
    <source>
        <dbReference type="ARBA" id="ARBA00004141"/>
    </source>
</evidence>
<keyword evidence="5" id="KW-0597">Phosphoprotein</keyword>
<keyword evidence="6 14" id="KW-0812">Transmembrane</keyword>
<keyword evidence="8" id="KW-1278">Translocase</keyword>
<evidence type="ECO:0000256" key="5">
    <source>
        <dbReference type="ARBA" id="ARBA00022553"/>
    </source>
</evidence>
<gene>
    <name evidence="16" type="primary">cadA</name>
    <name evidence="16" type="ORF">GJU40_16825</name>
</gene>
<evidence type="ECO:0000256" key="8">
    <source>
        <dbReference type="ARBA" id="ARBA00022967"/>
    </source>
</evidence>
<feature type="transmembrane region" description="Helical" evidence="14">
    <location>
        <begin position="82"/>
        <end position="101"/>
    </location>
</feature>
<dbReference type="InterPro" id="IPR036412">
    <property type="entry name" value="HAD-like_sf"/>
</dbReference>
<dbReference type="Pfam" id="PF00702">
    <property type="entry name" value="Hydrolase"/>
    <property type="match status" value="1"/>
</dbReference>
<dbReference type="GO" id="GO:0008551">
    <property type="term" value="F:P-type cadmium transporter activity"/>
    <property type="evidence" value="ECO:0007669"/>
    <property type="project" value="UniProtKB-EC"/>
</dbReference>
<dbReference type="GO" id="GO:0016887">
    <property type="term" value="F:ATP hydrolysis activity"/>
    <property type="evidence" value="ECO:0007669"/>
    <property type="project" value="InterPro"/>
</dbReference>
<dbReference type="InterPro" id="IPR027256">
    <property type="entry name" value="P-typ_ATPase_IB"/>
</dbReference>
<dbReference type="PRINTS" id="PR00120">
    <property type="entry name" value="HATPASE"/>
</dbReference>
<feature type="domain" description="P-type ATPase A" evidence="15">
    <location>
        <begin position="197"/>
        <end position="297"/>
    </location>
</feature>
<keyword evidence="10" id="KW-0406">Ion transport</keyword>
<dbReference type="SUPFAM" id="SSF81665">
    <property type="entry name" value="Calcium ATPase, transmembrane domain M"/>
    <property type="match status" value="1"/>
</dbReference>
<keyword evidence="7 14" id="KW-0479">Metal-binding</keyword>
<dbReference type="Gene3D" id="2.70.150.10">
    <property type="entry name" value="Calcium-transporting ATPase, cytoplasmic transduction domain A"/>
    <property type="match status" value="1"/>
</dbReference>
<evidence type="ECO:0000256" key="6">
    <source>
        <dbReference type="ARBA" id="ARBA00022692"/>
    </source>
</evidence>
<evidence type="ECO:0000256" key="7">
    <source>
        <dbReference type="ARBA" id="ARBA00022723"/>
    </source>
</evidence>
<dbReference type="NCBIfam" id="TIGR01525">
    <property type="entry name" value="ATPase-IB_hvy"/>
    <property type="match status" value="1"/>
</dbReference>
<dbReference type="SUPFAM" id="SSF56784">
    <property type="entry name" value="HAD-like"/>
    <property type="match status" value="1"/>
</dbReference>
<keyword evidence="9 14" id="KW-1133">Transmembrane helix</keyword>
<name>A0A7X2M086_9BACI</name>
<feature type="transmembrane region" description="Helical" evidence="14">
    <location>
        <begin position="647"/>
        <end position="666"/>
    </location>
</feature>
<evidence type="ECO:0000256" key="14">
    <source>
        <dbReference type="RuleBase" id="RU362081"/>
    </source>
</evidence>
<dbReference type="InterPro" id="IPR051014">
    <property type="entry name" value="Cation_Transport_ATPase_IB"/>
</dbReference>
<feature type="transmembrane region" description="Helical" evidence="14">
    <location>
        <begin position="672"/>
        <end position="691"/>
    </location>
</feature>